<reference evidence="1 2" key="1">
    <citation type="submission" date="2015-12" db="EMBL/GenBank/DDBJ databases">
        <title>Draft genome sequence of Moniliophthora roreri, the causal agent of frosty pod rot of cacao.</title>
        <authorList>
            <person name="Aime M.C."/>
            <person name="Diaz-Valderrama J.R."/>
            <person name="Kijpornyongpan T."/>
            <person name="Phillips-Mora W."/>
        </authorList>
    </citation>
    <scope>NUCLEOTIDE SEQUENCE [LARGE SCALE GENOMIC DNA]</scope>
    <source>
        <strain evidence="1 2">MCA 2952</strain>
    </source>
</reference>
<dbReference type="Proteomes" id="UP000054988">
    <property type="component" value="Unassembled WGS sequence"/>
</dbReference>
<dbReference type="AlphaFoldDB" id="A0A0W0F6U9"/>
<comment type="caution">
    <text evidence="1">The sequence shown here is derived from an EMBL/GenBank/DDBJ whole genome shotgun (WGS) entry which is preliminary data.</text>
</comment>
<evidence type="ECO:0000313" key="2">
    <source>
        <dbReference type="Proteomes" id="UP000054988"/>
    </source>
</evidence>
<name>A0A0W0F6U9_MONRR</name>
<gene>
    <name evidence="1" type="ORF">WG66_15350</name>
</gene>
<sequence length="42" mass="4588">MPICRLSCQLKSLMLLLVQASLGALSVTLLAQQRQQLNTAMT</sequence>
<dbReference type="EMBL" id="LATX01002262">
    <property type="protein sequence ID" value="KTB32055.1"/>
    <property type="molecule type" value="Genomic_DNA"/>
</dbReference>
<proteinExistence type="predicted"/>
<protein>
    <submittedName>
        <fullName evidence="1">Uncharacterized protein</fullName>
    </submittedName>
</protein>
<evidence type="ECO:0000313" key="1">
    <source>
        <dbReference type="EMBL" id="KTB32055.1"/>
    </source>
</evidence>
<organism evidence="1 2">
    <name type="scientific">Moniliophthora roreri</name>
    <name type="common">Frosty pod rot fungus</name>
    <name type="synonym">Monilia roreri</name>
    <dbReference type="NCBI Taxonomy" id="221103"/>
    <lineage>
        <taxon>Eukaryota</taxon>
        <taxon>Fungi</taxon>
        <taxon>Dikarya</taxon>
        <taxon>Basidiomycota</taxon>
        <taxon>Agaricomycotina</taxon>
        <taxon>Agaricomycetes</taxon>
        <taxon>Agaricomycetidae</taxon>
        <taxon>Agaricales</taxon>
        <taxon>Marasmiineae</taxon>
        <taxon>Marasmiaceae</taxon>
        <taxon>Moniliophthora</taxon>
    </lineage>
</organism>
<accession>A0A0W0F6U9</accession>